<dbReference type="InterPro" id="IPR006162">
    <property type="entry name" value="Ppantetheine_attach_site"/>
</dbReference>
<dbReference type="InterPro" id="IPR001242">
    <property type="entry name" value="Condensation_dom"/>
</dbReference>
<keyword evidence="3" id="KW-0596">Phosphopantetheine</keyword>
<feature type="region of interest" description="Disordered" evidence="5">
    <location>
        <begin position="2179"/>
        <end position="2200"/>
    </location>
</feature>
<dbReference type="InterPro" id="IPR010071">
    <property type="entry name" value="AA_adenyl_dom"/>
</dbReference>
<dbReference type="PANTHER" id="PTHR45527:SF1">
    <property type="entry name" value="FATTY ACID SYNTHASE"/>
    <property type="match status" value="1"/>
</dbReference>
<dbReference type="GO" id="GO:0072330">
    <property type="term" value="P:monocarboxylic acid biosynthetic process"/>
    <property type="evidence" value="ECO:0007669"/>
    <property type="project" value="UniProtKB-ARBA"/>
</dbReference>
<dbReference type="GO" id="GO:0031177">
    <property type="term" value="F:phosphopantetheine binding"/>
    <property type="evidence" value="ECO:0007669"/>
    <property type="project" value="InterPro"/>
</dbReference>
<feature type="region of interest" description="Disordered" evidence="5">
    <location>
        <begin position="996"/>
        <end position="1018"/>
    </location>
</feature>
<dbReference type="Gene3D" id="3.40.50.980">
    <property type="match status" value="2"/>
</dbReference>
<reference evidence="8" key="1">
    <citation type="submission" date="2016-10" db="EMBL/GenBank/DDBJ databases">
        <authorList>
            <person name="Varghese N."/>
            <person name="Submissions S."/>
        </authorList>
    </citation>
    <scope>NUCLEOTIDE SEQUENCE [LARGE SCALE GENOMIC DNA]</scope>
    <source>
        <strain evidence="8">PL19</strain>
    </source>
</reference>
<dbReference type="CDD" id="cd17646">
    <property type="entry name" value="A_NRPS_AB3403-like"/>
    <property type="match status" value="1"/>
</dbReference>
<dbReference type="Gene3D" id="3.30.300.30">
    <property type="match status" value="2"/>
</dbReference>
<dbReference type="PANTHER" id="PTHR45527">
    <property type="entry name" value="NONRIBOSOMAL PEPTIDE SYNTHETASE"/>
    <property type="match status" value="1"/>
</dbReference>
<keyword evidence="4" id="KW-0597">Phosphoprotein</keyword>
<dbReference type="InterPro" id="IPR045851">
    <property type="entry name" value="AMP-bd_C_sf"/>
</dbReference>
<dbReference type="GO" id="GO:0047527">
    <property type="term" value="F:2,3-dihydroxybenzoate-serine ligase activity"/>
    <property type="evidence" value="ECO:0007669"/>
    <property type="project" value="TreeGrafter"/>
</dbReference>
<organism evidence="7 8">
    <name type="scientific">Streptomyces pini</name>
    <dbReference type="NCBI Taxonomy" id="1520580"/>
    <lineage>
        <taxon>Bacteria</taxon>
        <taxon>Bacillati</taxon>
        <taxon>Actinomycetota</taxon>
        <taxon>Actinomycetes</taxon>
        <taxon>Kitasatosporales</taxon>
        <taxon>Streptomycetaceae</taxon>
        <taxon>Streptomyces</taxon>
    </lineage>
</organism>
<feature type="region of interest" description="Disordered" evidence="5">
    <location>
        <begin position="2061"/>
        <end position="2102"/>
    </location>
</feature>
<dbReference type="InterPro" id="IPR042099">
    <property type="entry name" value="ANL_N_sf"/>
</dbReference>
<dbReference type="FunFam" id="2.30.38.10:FF:000001">
    <property type="entry name" value="Non-ribosomal peptide synthetase PvdI"/>
    <property type="match status" value="1"/>
</dbReference>
<dbReference type="Gene3D" id="3.40.50.12780">
    <property type="entry name" value="N-terminal domain of ligase-like"/>
    <property type="match status" value="1"/>
</dbReference>
<dbReference type="GO" id="GO:0009239">
    <property type="term" value="P:enterobactin biosynthetic process"/>
    <property type="evidence" value="ECO:0007669"/>
    <property type="project" value="TreeGrafter"/>
</dbReference>
<dbReference type="Pfam" id="PF13193">
    <property type="entry name" value="AMP-binding_C"/>
    <property type="match status" value="1"/>
</dbReference>
<dbReference type="PROSITE" id="PS00455">
    <property type="entry name" value="AMP_BINDING"/>
    <property type="match status" value="2"/>
</dbReference>
<dbReference type="InterPro" id="IPR036736">
    <property type="entry name" value="ACP-like_sf"/>
</dbReference>
<dbReference type="InterPro" id="IPR020806">
    <property type="entry name" value="PKS_PP-bd"/>
</dbReference>
<evidence type="ECO:0000256" key="3">
    <source>
        <dbReference type="ARBA" id="ARBA00022450"/>
    </source>
</evidence>
<dbReference type="NCBIfam" id="TIGR01733">
    <property type="entry name" value="AA-adenyl-dom"/>
    <property type="match status" value="2"/>
</dbReference>
<dbReference type="InterPro" id="IPR000873">
    <property type="entry name" value="AMP-dep_synth/lig_dom"/>
</dbReference>
<feature type="region of interest" description="Disordered" evidence="5">
    <location>
        <begin position="2387"/>
        <end position="2414"/>
    </location>
</feature>
<proteinExistence type="inferred from homology"/>
<dbReference type="InterPro" id="IPR023213">
    <property type="entry name" value="CAT-like_dom_sf"/>
</dbReference>
<dbReference type="FunFam" id="3.40.50.12780:FF:000012">
    <property type="entry name" value="Non-ribosomal peptide synthetase"/>
    <property type="match status" value="1"/>
</dbReference>
<feature type="region of interest" description="Disordered" evidence="5">
    <location>
        <begin position="244"/>
        <end position="263"/>
    </location>
</feature>
<dbReference type="EMBL" id="FOSG01000017">
    <property type="protein sequence ID" value="SFL32914.1"/>
    <property type="molecule type" value="Genomic_DNA"/>
</dbReference>
<dbReference type="PROSITE" id="PS00012">
    <property type="entry name" value="PHOSPHOPANTETHEINE"/>
    <property type="match status" value="1"/>
</dbReference>
<dbReference type="Pfam" id="PF00668">
    <property type="entry name" value="Condensation"/>
    <property type="match status" value="3"/>
</dbReference>
<evidence type="ECO:0000313" key="7">
    <source>
        <dbReference type="EMBL" id="SFL32914.1"/>
    </source>
</evidence>
<accession>A0A1I4GSB1</accession>
<dbReference type="InterPro" id="IPR009081">
    <property type="entry name" value="PP-bd_ACP"/>
</dbReference>
<dbReference type="OrthoDB" id="2472181at2"/>
<protein>
    <submittedName>
        <fullName evidence="7">Amino acid adenylation domain-containing protein</fullName>
    </submittedName>
</protein>
<feature type="compositionally biased region" description="Basic and acidic residues" evidence="5">
    <location>
        <begin position="17"/>
        <end position="27"/>
    </location>
</feature>
<dbReference type="Gene3D" id="3.30.559.30">
    <property type="entry name" value="Nonribosomal peptide synthetase, condensation domain"/>
    <property type="match status" value="3"/>
</dbReference>
<comment type="similarity">
    <text evidence="2">Belongs to the ATP-dependent AMP-binding enzyme family.</text>
</comment>
<dbReference type="InterPro" id="IPR020845">
    <property type="entry name" value="AMP-binding_CS"/>
</dbReference>
<dbReference type="GO" id="GO:0008610">
    <property type="term" value="P:lipid biosynthetic process"/>
    <property type="evidence" value="ECO:0007669"/>
    <property type="project" value="UniProtKB-ARBA"/>
</dbReference>
<dbReference type="Gene3D" id="2.30.38.10">
    <property type="entry name" value="Luciferase, Domain 3"/>
    <property type="match status" value="1"/>
</dbReference>
<dbReference type="PROSITE" id="PS50075">
    <property type="entry name" value="CARRIER"/>
    <property type="match status" value="2"/>
</dbReference>
<dbReference type="FunFam" id="1.10.1200.10:FF:000016">
    <property type="entry name" value="Non-ribosomal peptide synthase"/>
    <property type="match status" value="2"/>
</dbReference>
<dbReference type="SUPFAM" id="SSF56801">
    <property type="entry name" value="Acetyl-CoA synthetase-like"/>
    <property type="match status" value="2"/>
</dbReference>
<evidence type="ECO:0000313" key="8">
    <source>
        <dbReference type="Proteomes" id="UP000198928"/>
    </source>
</evidence>
<evidence type="ECO:0000256" key="2">
    <source>
        <dbReference type="ARBA" id="ARBA00006432"/>
    </source>
</evidence>
<dbReference type="InterPro" id="IPR029058">
    <property type="entry name" value="AB_hydrolase_fold"/>
</dbReference>
<evidence type="ECO:0000256" key="4">
    <source>
        <dbReference type="ARBA" id="ARBA00022553"/>
    </source>
</evidence>
<evidence type="ECO:0000256" key="5">
    <source>
        <dbReference type="SAM" id="MobiDB-lite"/>
    </source>
</evidence>
<dbReference type="FunFam" id="3.40.50.980:FF:000002">
    <property type="entry name" value="Enterobactin synthetase component F"/>
    <property type="match status" value="1"/>
</dbReference>
<evidence type="ECO:0000256" key="1">
    <source>
        <dbReference type="ARBA" id="ARBA00001957"/>
    </source>
</evidence>
<dbReference type="Proteomes" id="UP000198928">
    <property type="component" value="Unassembled WGS sequence"/>
</dbReference>
<dbReference type="RefSeq" id="WP_093851316.1">
    <property type="nucleotide sequence ID" value="NZ_FOSG01000017.1"/>
</dbReference>
<dbReference type="Gene3D" id="1.10.1200.10">
    <property type="entry name" value="ACP-like"/>
    <property type="match status" value="1"/>
</dbReference>
<keyword evidence="8" id="KW-1185">Reference proteome</keyword>
<feature type="region of interest" description="Disordered" evidence="5">
    <location>
        <begin position="1"/>
        <end position="43"/>
    </location>
</feature>
<sequence length="2624" mass="283119">MGHVDPSGPPRPGSRRAALESRLREAARSGAARTRTRTVEPVRGRRTASFAQRRMLFLDELHPAATNYHVPLPLRVDGPLDADALEEALRELERRHEVLRTVYRREGTEEIQEVRPVSFRLEREHRPEITPREVNDRIVAELHRPFDLRRGPVWRGLLISGGDGRGSGGEHHLLLTFHHIAFDGWSVGVTQRELSALYHGDPVPELPVQYGDYAVWQRRHADAGGHRASLEHWRDRLDGAPARLDLPADRPRPAEPTGAGGCVRTSLDPGLAEAVRALAQERSATPFMVLLAAFHALLARYAGQDDILVGVPVAGRLLPEVEPLVGVFTNTVVIRAEDVGRRSFGGLVDHVRERTLEALAHQDVPFEQVVEALAPDRDPSTPPVFQVMFNWNNTPREPVRLGAATMTELPCQDLGTSRFDLLLDVDEQGGEVTLEFEYGRDLFDEATVTRTAGHYLRLLTAAVKDPGRPVDRLPLLTDTERERLTTGWQGRPTGYPGPGDLVALIEERAVRSPRALALVHRDQRLDHAELHRRANRLAHHLIAAGARPDHPVAVLLERSAELVITLLAVLKSGAPYLPLDPEHPPHRLAAVITGADVELAVTTGALAPALAGTPARTVVLDEDAEAARVAARPDTPPGVRPHPDHLAYVIHTSGSTGAPKGVMVSHRAIRNRLLWAQQEYGLTPDDVVLQKTVATFDVSVWEFFWPLLAGACLAVAEPGRHRDPAHLRELILSAEVTTVHFVPSMLREFLRDPLSAHCTGLRRVLCSGETLPADLRAAFFARFGGGPQGRPELHNLYGPTEAAVDVTAQRCAPDEDGHAVPIGRPVANTTCHVLDRHGEPQPVGVPGELHLGGVQIARGYLGRSDLTAERFVPDPLGLPGGRLYRTGDLARWRPDGTLEFLGRVDHQVKVRGIRIEPGEIEATLAEHPATDQVVVTADRAGEAGTRLVAHLTPADPVSPPDPGALRAWLRLRLPEPMVPSAFVVLDAFPLSANGKVDRRRLPAPDSDSHRRGAYEPPAGPVETALAARWAELLGVPGVGRHDDFFALGGHSLLAARMVAELGEELGIEIPLRLVFDAPTVAELGTRVAGSNTGSDGMTGGDTAGAALPPVLVTDDPVPEPSFAEARLWLVEQLAPGDPSYTVPEAYRLRGPLDADILARALDLLMERHEALRTRYHDRDGTPVPEVAAPEPVELRGRDLSGLAAAEREAALRDELRRAAGHRFDLRTGPLLAATLVRLAEDDHVLALTAHHIAVDARSVRLLVRDLDRIYRALLDGPDVPLPAPPPVRYRDFARWQRALVSGGALGRDLAYWRDRLDGAPALDLPADHPRSAAPSTAGAVHAFTLPRAVSDGLADLAAKTGCTPFMVLTAAYAALLRRYTGQDDIVLTTPVIDRPRPELADVVGMFLNTLPLRVRVPRVTAFRELCREVRETLLGAFAHRRLPFDRMVDELGLDAEALGRHTITLERREEGTATLGPHVGLTELPPSAAHAKAELNLTLEEGRDGVRGWFLYRTDLHEHDRIARMARHFRTLLAAAVRNPDTPVHRLAMLTPAERESLLAAGAPSAPSAACLHDLIALRAARTPDATALDGPDGTLTYRQVEERANRLAHHLRALGTGRGDVVAVALPRSAGLAVALLAVLKSGATAVPLDLTYPAARLDLLLADSRARRLVTGGTPDGDGGAPDAFGSFDGVRVDLADPATRALIAGRPAAPPDTGTTPADTAFVFYTSGSTGRPKGVLAHHAGAVAHLDHMVRAYGVGTADTVLQLAPVSFDASVRDLFGPLTAGARVVLPSDDQATDPGAIAGLIAVEDVTCLLSVVPTMLRAVLAELEDRPGPAPGVRLVLLSGETLDHDDAARARRAFAPDTQVVNQYGPTECTMTSTRHRVPPAAPDGPAGTGPVPAGRPVPGCRIALVDADGELVPVGVPGEVWISGTGLTHGYLDRPDLTAERFVPDPFGDVPGARAYRTGDLARWRADGELEFLGRLDGQLKIRGNRVEPAEVESALRALPGVADAAVLAHRGRLAAWLAPAGLDLPRLRRALRDTLPAHLVPSWLTALPELPRTPNNKLDRRALPEPGATEGSAADAADAVGRPAVSPPRTPTESAVAALFAELLDDGSPFGRDDDFFGRGGHSLLAARLAARIRRTLGVDLPLRTVFDAPDVAALAARIDERRSSARGVAVDGPVTDVPGTNRPIPQQDDTWRRCARHPGTAAYNLGFTLRLTGPLDTTALLRALDAVHARHPALRTRFPGDADGVVRCLRDPVRPFPLEHRDVSGEDDPGDAGARIAAAVLRAPFDLRGGPLTRATLVRRSPGDHVLAFAVHHIVSDGWSVSLIERDLAAYYRHLVSGEPLDLPDVPGFEPYAARLLARLEEPGTARRLAQRAARLEGLPEAPEAPTDRPRPAEPAMDGATVPFDLGPGTARAVRQLARAEGASTFMVLFAAYQSWLHRLTGAPRFAVAVPVSNRPDPVAEDVVGPFADIVPVAADLRVPADFRALVRAVRAECLTAWEYQDLPYEVLTERVAPCRTMFAVQNYPSGAVWPHGLTAEDVAVDRDTCRYDFQVRCHETGEGISGWIEYSTELFDRDTVRGWPDGLREVLAAALENPGARPWEGGEDRTSEGGR</sequence>
<dbReference type="Gene3D" id="3.40.50.1820">
    <property type="entry name" value="alpha/beta hydrolase"/>
    <property type="match status" value="1"/>
</dbReference>
<dbReference type="CDD" id="cd05930">
    <property type="entry name" value="A_NRPS"/>
    <property type="match status" value="1"/>
</dbReference>
<gene>
    <name evidence="7" type="ORF">SAMN05192584_1179</name>
</gene>
<dbReference type="Pfam" id="PF00550">
    <property type="entry name" value="PP-binding"/>
    <property type="match status" value="2"/>
</dbReference>
<name>A0A1I4GSB1_9ACTN</name>
<feature type="compositionally biased region" description="Basic and acidic residues" evidence="5">
    <location>
        <begin position="996"/>
        <end position="1013"/>
    </location>
</feature>
<dbReference type="InterPro" id="IPR025110">
    <property type="entry name" value="AMP-bd_C"/>
</dbReference>
<dbReference type="Gene3D" id="3.30.559.10">
    <property type="entry name" value="Chloramphenicol acetyltransferase-like domain"/>
    <property type="match status" value="3"/>
</dbReference>
<dbReference type="SMART" id="SM00823">
    <property type="entry name" value="PKS_PP"/>
    <property type="match status" value="2"/>
</dbReference>
<evidence type="ECO:0000259" key="6">
    <source>
        <dbReference type="PROSITE" id="PS50075"/>
    </source>
</evidence>
<dbReference type="CDD" id="cd19531">
    <property type="entry name" value="LCL_NRPS-like"/>
    <property type="match status" value="3"/>
</dbReference>
<dbReference type="GO" id="GO:0005829">
    <property type="term" value="C:cytosol"/>
    <property type="evidence" value="ECO:0007669"/>
    <property type="project" value="TreeGrafter"/>
</dbReference>
<feature type="domain" description="Carrier" evidence="6">
    <location>
        <begin position="1016"/>
        <end position="1091"/>
    </location>
</feature>
<comment type="cofactor">
    <cofactor evidence="1">
        <name>pantetheine 4'-phosphate</name>
        <dbReference type="ChEBI" id="CHEBI:47942"/>
    </cofactor>
</comment>
<dbReference type="Pfam" id="PF00501">
    <property type="entry name" value="AMP-binding"/>
    <property type="match status" value="2"/>
</dbReference>
<dbReference type="SUPFAM" id="SSF47336">
    <property type="entry name" value="ACP-like"/>
    <property type="match status" value="2"/>
</dbReference>
<dbReference type="GO" id="GO:0009366">
    <property type="term" value="C:enterobactin synthetase complex"/>
    <property type="evidence" value="ECO:0007669"/>
    <property type="project" value="TreeGrafter"/>
</dbReference>
<dbReference type="GO" id="GO:0043041">
    <property type="term" value="P:amino acid activation for nonribosomal peptide biosynthetic process"/>
    <property type="evidence" value="ECO:0007669"/>
    <property type="project" value="TreeGrafter"/>
</dbReference>
<dbReference type="SUPFAM" id="SSF52777">
    <property type="entry name" value="CoA-dependent acyltransferases"/>
    <property type="match status" value="6"/>
</dbReference>
<feature type="domain" description="Carrier" evidence="6">
    <location>
        <begin position="2098"/>
        <end position="2174"/>
    </location>
</feature>